<feature type="chain" id="PRO_5008058153" description="IDI-2" evidence="1">
    <location>
        <begin position="22"/>
        <end position="173"/>
    </location>
</feature>
<organism evidence="2 3">
    <name type="scientific">Paraphaeosphaeria sporulosa</name>
    <dbReference type="NCBI Taxonomy" id="1460663"/>
    <lineage>
        <taxon>Eukaryota</taxon>
        <taxon>Fungi</taxon>
        <taxon>Dikarya</taxon>
        <taxon>Ascomycota</taxon>
        <taxon>Pezizomycotina</taxon>
        <taxon>Dothideomycetes</taxon>
        <taxon>Pleosporomycetidae</taxon>
        <taxon>Pleosporales</taxon>
        <taxon>Massarineae</taxon>
        <taxon>Didymosphaeriaceae</taxon>
        <taxon>Paraphaeosphaeria</taxon>
    </lineage>
</organism>
<dbReference type="RefSeq" id="XP_018036015.1">
    <property type="nucleotide sequence ID" value="XM_018184139.1"/>
</dbReference>
<dbReference type="GeneID" id="28767625"/>
<keyword evidence="1" id="KW-0732">Signal</keyword>
<feature type="signal peptide" evidence="1">
    <location>
        <begin position="1"/>
        <end position="21"/>
    </location>
</feature>
<evidence type="ECO:0008006" key="4">
    <source>
        <dbReference type="Google" id="ProtNLM"/>
    </source>
</evidence>
<dbReference type="OrthoDB" id="3656567at2759"/>
<sequence>MKTFTTSAILVSALFTALVSASPAVLFSNANVDPAECAEQGGVLQTAASDLPEGAVLSDVRKCVAHPLGRDRLKENWSLPPLEEDPAANATSPAARDVQDISQAQACYYDAKYGCTKKGDTGYCWKHCGENGKWCWTASNLGLGDWITCSTWADCGTTTYACGIGGASGGCGC</sequence>
<keyword evidence="3" id="KW-1185">Reference proteome</keyword>
<dbReference type="AlphaFoldDB" id="A0A177CFZ3"/>
<dbReference type="InParanoid" id="A0A177CFZ3"/>
<evidence type="ECO:0000313" key="3">
    <source>
        <dbReference type="Proteomes" id="UP000077069"/>
    </source>
</evidence>
<proteinExistence type="predicted"/>
<dbReference type="Proteomes" id="UP000077069">
    <property type="component" value="Unassembled WGS sequence"/>
</dbReference>
<name>A0A177CFZ3_9PLEO</name>
<evidence type="ECO:0000256" key="1">
    <source>
        <dbReference type="SAM" id="SignalP"/>
    </source>
</evidence>
<gene>
    <name evidence="2" type="ORF">CC84DRAFT_1244086</name>
</gene>
<reference evidence="2 3" key="1">
    <citation type="submission" date="2016-05" db="EMBL/GenBank/DDBJ databases">
        <title>Comparative analysis of secretome profiles of manganese(II)-oxidizing ascomycete fungi.</title>
        <authorList>
            <consortium name="DOE Joint Genome Institute"/>
            <person name="Zeiner C.A."/>
            <person name="Purvine S.O."/>
            <person name="Zink E.M."/>
            <person name="Wu S."/>
            <person name="Pasa-Tolic L."/>
            <person name="Chaput D.L."/>
            <person name="Haridas S."/>
            <person name="Grigoriev I.V."/>
            <person name="Santelli C.M."/>
            <person name="Hansel C.M."/>
        </authorList>
    </citation>
    <scope>NUCLEOTIDE SEQUENCE [LARGE SCALE GENOMIC DNA]</scope>
    <source>
        <strain evidence="2 3">AP3s5-JAC2a</strain>
    </source>
</reference>
<accession>A0A177CFZ3</accession>
<protein>
    <recommendedName>
        <fullName evidence="4">IDI-2</fullName>
    </recommendedName>
</protein>
<evidence type="ECO:0000313" key="2">
    <source>
        <dbReference type="EMBL" id="OAG05650.1"/>
    </source>
</evidence>
<dbReference type="EMBL" id="KV441552">
    <property type="protein sequence ID" value="OAG05650.1"/>
    <property type="molecule type" value="Genomic_DNA"/>
</dbReference>